<reference evidence="7 8" key="1">
    <citation type="journal article" date="2015" name="Genome Biol. Evol.">
        <title>Phylogenomic analyses indicate that early fungi evolved digesting cell walls of algal ancestors of land plants.</title>
        <authorList>
            <person name="Chang Y."/>
            <person name="Wang S."/>
            <person name="Sekimoto S."/>
            <person name="Aerts A.L."/>
            <person name="Choi C."/>
            <person name="Clum A."/>
            <person name="LaButti K.M."/>
            <person name="Lindquist E.A."/>
            <person name="Yee Ngan C."/>
            <person name="Ohm R.A."/>
            <person name="Salamov A.A."/>
            <person name="Grigoriev I.V."/>
            <person name="Spatafora J.W."/>
            <person name="Berbee M.L."/>
        </authorList>
    </citation>
    <scope>NUCLEOTIDE SEQUENCE [LARGE SCALE GENOMIC DNA]</scope>
    <source>
        <strain evidence="7 8">JEL478</strain>
    </source>
</reference>
<dbReference type="PANTHER" id="PTHR20922:SF13">
    <property type="entry name" value="DNL-TYPE ZINC FINGER PROTEIN"/>
    <property type="match status" value="1"/>
</dbReference>
<evidence type="ECO:0000313" key="8">
    <source>
        <dbReference type="Proteomes" id="UP000070544"/>
    </source>
</evidence>
<evidence type="ECO:0000256" key="2">
    <source>
        <dbReference type="ARBA" id="ARBA00022771"/>
    </source>
</evidence>
<dbReference type="GO" id="GO:0008270">
    <property type="term" value="F:zinc ion binding"/>
    <property type="evidence" value="ECO:0007669"/>
    <property type="project" value="UniProtKB-KW"/>
</dbReference>
<dbReference type="GO" id="GO:0006457">
    <property type="term" value="P:protein folding"/>
    <property type="evidence" value="ECO:0007669"/>
    <property type="project" value="TreeGrafter"/>
</dbReference>
<dbReference type="GO" id="GO:0030150">
    <property type="term" value="P:protein import into mitochondrial matrix"/>
    <property type="evidence" value="ECO:0007669"/>
    <property type="project" value="TreeGrafter"/>
</dbReference>
<name>A0A139AL53_GONPJ</name>
<feature type="compositionally biased region" description="Basic and acidic residues" evidence="5">
    <location>
        <begin position="116"/>
        <end position="133"/>
    </location>
</feature>
<sequence length="190" mass="20393">MIGFTCKVCSTRSYHMISKQAYAKGVVIINCPGCKKNHLIADHLGWYDSIKTVGTLEDMMAAAGRSDEVRRVTVGVVPGGESWSVGSHKRRRTRQSHEGTGTEGGLMDGDGLVAKEGSRTEVEQTSDPSHDTDTDAESAHMQALQGAVFHKSMSGTLELLPEDVLEHERQLIAKAAQSKAARDADAAKAA</sequence>
<organism evidence="7 8">
    <name type="scientific">Gonapodya prolifera (strain JEL478)</name>
    <name type="common">Monoblepharis prolifera</name>
    <dbReference type="NCBI Taxonomy" id="1344416"/>
    <lineage>
        <taxon>Eukaryota</taxon>
        <taxon>Fungi</taxon>
        <taxon>Fungi incertae sedis</taxon>
        <taxon>Chytridiomycota</taxon>
        <taxon>Chytridiomycota incertae sedis</taxon>
        <taxon>Monoblepharidomycetes</taxon>
        <taxon>Monoblepharidales</taxon>
        <taxon>Gonapodyaceae</taxon>
        <taxon>Gonapodya</taxon>
    </lineage>
</organism>
<dbReference type="InterPro" id="IPR024158">
    <property type="entry name" value="Mt_import_TIM15"/>
</dbReference>
<protein>
    <submittedName>
        <fullName evidence="7">Zf-DNL-domain-containing protein</fullName>
    </submittedName>
</protein>
<feature type="region of interest" description="Disordered" evidence="5">
    <location>
        <begin position="80"/>
        <end position="140"/>
    </location>
</feature>
<accession>A0A139AL53</accession>
<dbReference type="GO" id="GO:0005739">
    <property type="term" value="C:mitochondrion"/>
    <property type="evidence" value="ECO:0007669"/>
    <property type="project" value="TreeGrafter"/>
</dbReference>
<evidence type="ECO:0000256" key="3">
    <source>
        <dbReference type="ARBA" id="ARBA00022833"/>
    </source>
</evidence>
<evidence type="ECO:0000256" key="4">
    <source>
        <dbReference type="PROSITE-ProRule" id="PRU00834"/>
    </source>
</evidence>
<dbReference type="STRING" id="1344416.A0A139AL53"/>
<dbReference type="AlphaFoldDB" id="A0A139AL53"/>
<dbReference type="GO" id="GO:0050821">
    <property type="term" value="P:protein stabilization"/>
    <property type="evidence" value="ECO:0007669"/>
    <property type="project" value="TreeGrafter"/>
</dbReference>
<keyword evidence="1" id="KW-0479">Metal-binding</keyword>
<dbReference type="Proteomes" id="UP000070544">
    <property type="component" value="Unassembled WGS sequence"/>
</dbReference>
<keyword evidence="3" id="KW-0862">Zinc</keyword>
<evidence type="ECO:0000259" key="6">
    <source>
        <dbReference type="PROSITE" id="PS51501"/>
    </source>
</evidence>
<dbReference type="PROSITE" id="PS51501">
    <property type="entry name" value="ZF_DNL"/>
    <property type="match status" value="1"/>
</dbReference>
<evidence type="ECO:0000256" key="5">
    <source>
        <dbReference type="SAM" id="MobiDB-lite"/>
    </source>
</evidence>
<feature type="domain" description="DNL-type" evidence="6">
    <location>
        <begin position="1"/>
        <end position="94"/>
    </location>
</feature>
<dbReference type="Pfam" id="PF05180">
    <property type="entry name" value="zf-DNL"/>
    <property type="match status" value="1"/>
</dbReference>
<dbReference type="OrthoDB" id="512667at2759"/>
<dbReference type="EMBL" id="KQ965746">
    <property type="protein sequence ID" value="KXS17506.1"/>
    <property type="molecule type" value="Genomic_DNA"/>
</dbReference>
<evidence type="ECO:0000256" key="1">
    <source>
        <dbReference type="ARBA" id="ARBA00022723"/>
    </source>
</evidence>
<evidence type="ECO:0000313" key="7">
    <source>
        <dbReference type="EMBL" id="KXS17506.1"/>
    </source>
</evidence>
<dbReference type="GO" id="GO:0051087">
    <property type="term" value="F:protein-folding chaperone binding"/>
    <property type="evidence" value="ECO:0007669"/>
    <property type="project" value="TreeGrafter"/>
</dbReference>
<dbReference type="InterPro" id="IPR007853">
    <property type="entry name" value="Znf_DNL-typ"/>
</dbReference>
<keyword evidence="2 4" id="KW-0863">Zinc-finger</keyword>
<gene>
    <name evidence="7" type="ORF">M427DRAFT_54450</name>
</gene>
<dbReference type="PANTHER" id="PTHR20922">
    <property type="entry name" value="DNL-TYPE ZINC FINGER PROTEIN"/>
    <property type="match status" value="1"/>
</dbReference>
<keyword evidence="8" id="KW-1185">Reference proteome</keyword>
<proteinExistence type="predicted"/>